<keyword evidence="2" id="KW-0548">Nucleotidyltransferase</keyword>
<dbReference type="InterPro" id="IPR043502">
    <property type="entry name" value="DNA/RNA_pol_sf"/>
</dbReference>
<evidence type="ECO:0000256" key="4">
    <source>
        <dbReference type="ARBA" id="ARBA00022759"/>
    </source>
</evidence>
<keyword evidence="5" id="KW-0378">Hydrolase</keyword>
<sequence>MNNRESKLIDLNDDWQLGQAGIWTKLIAEVLVGYHRIGAVLKQEGCPVICISRLLNAAEKGYLQTQKEALAVFWAVRRLYEYLFGLRFTIFTDHQALQFLFNPNKSIAKSIAAMLQRWSIALAAYNYDIQHRAGKTIPQADFLSRYSQFSEAEQCHFISPAPPVSRESLRKSTKQYYSDILSAIKKGWSPEVTPVSISAVLYENLTVMLSFLRVQLKAHYDERQIRMH</sequence>
<dbReference type="WBParaSite" id="ECPE_0000851001-mRNA-1">
    <property type="protein sequence ID" value="ECPE_0000851001-mRNA-1"/>
    <property type="gene ID" value="ECPE_0000851001"/>
</dbReference>
<keyword evidence="3" id="KW-0540">Nuclease</keyword>
<dbReference type="GO" id="GO:0003964">
    <property type="term" value="F:RNA-directed DNA polymerase activity"/>
    <property type="evidence" value="ECO:0007669"/>
    <property type="project" value="UniProtKB-KW"/>
</dbReference>
<dbReference type="EMBL" id="UZAN01046032">
    <property type="protein sequence ID" value="VDP83623.1"/>
    <property type="molecule type" value="Genomic_DNA"/>
</dbReference>
<proteinExistence type="predicted"/>
<dbReference type="CDD" id="cd09274">
    <property type="entry name" value="RNase_HI_RT_Ty3"/>
    <property type="match status" value="1"/>
</dbReference>
<keyword evidence="6" id="KW-0695">RNA-directed DNA polymerase</keyword>
<keyword evidence="4" id="KW-0255">Endonuclease</keyword>
<name>A0A183ANE9_9TREM</name>
<dbReference type="GO" id="GO:0004519">
    <property type="term" value="F:endonuclease activity"/>
    <property type="evidence" value="ECO:0007669"/>
    <property type="project" value="UniProtKB-KW"/>
</dbReference>
<evidence type="ECO:0000313" key="10">
    <source>
        <dbReference type="WBParaSite" id="ECPE_0000851001-mRNA-1"/>
    </source>
</evidence>
<dbReference type="SUPFAM" id="SSF56672">
    <property type="entry name" value="DNA/RNA polymerases"/>
    <property type="match status" value="1"/>
</dbReference>
<evidence type="ECO:0000256" key="1">
    <source>
        <dbReference type="ARBA" id="ARBA00022679"/>
    </source>
</evidence>
<dbReference type="PANTHER" id="PTHR37984">
    <property type="entry name" value="PROTEIN CBG26694"/>
    <property type="match status" value="1"/>
</dbReference>
<dbReference type="OrthoDB" id="6103187at2759"/>
<evidence type="ECO:0000256" key="6">
    <source>
        <dbReference type="ARBA" id="ARBA00022918"/>
    </source>
</evidence>
<dbReference type="GO" id="GO:0016787">
    <property type="term" value="F:hydrolase activity"/>
    <property type="evidence" value="ECO:0007669"/>
    <property type="project" value="UniProtKB-KW"/>
</dbReference>
<gene>
    <name evidence="8" type="ORF">ECPE_LOCUS8484</name>
</gene>
<dbReference type="InterPro" id="IPR050951">
    <property type="entry name" value="Retrovirus_Pol_polyprotein"/>
</dbReference>
<dbReference type="InterPro" id="IPR041373">
    <property type="entry name" value="RT_RNaseH"/>
</dbReference>
<dbReference type="AlphaFoldDB" id="A0A183ANE9"/>
<dbReference type="PANTHER" id="PTHR37984:SF5">
    <property type="entry name" value="PROTEIN NYNRIN-LIKE"/>
    <property type="match status" value="1"/>
</dbReference>
<evidence type="ECO:0000256" key="5">
    <source>
        <dbReference type="ARBA" id="ARBA00022801"/>
    </source>
</evidence>
<reference evidence="10" key="1">
    <citation type="submission" date="2016-06" db="UniProtKB">
        <authorList>
            <consortium name="WormBaseParasite"/>
        </authorList>
    </citation>
    <scope>IDENTIFICATION</scope>
</reference>
<dbReference type="Pfam" id="PF17917">
    <property type="entry name" value="RT_RNaseH"/>
    <property type="match status" value="1"/>
</dbReference>
<dbReference type="Proteomes" id="UP000272942">
    <property type="component" value="Unassembled WGS sequence"/>
</dbReference>
<accession>A0A183ANE9</accession>
<keyword evidence="1" id="KW-0808">Transferase</keyword>
<evidence type="ECO:0000313" key="8">
    <source>
        <dbReference type="EMBL" id="VDP83623.1"/>
    </source>
</evidence>
<keyword evidence="9" id="KW-1185">Reference proteome</keyword>
<feature type="domain" description="Reverse transcriptase RNase H-like" evidence="7">
    <location>
        <begin position="36"/>
        <end position="125"/>
    </location>
</feature>
<evidence type="ECO:0000256" key="3">
    <source>
        <dbReference type="ARBA" id="ARBA00022722"/>
    </source>
</evidence>
<evidence type="ECO:0000259" key="7">
    <source>
        <dbReference type="Pfam" id="PF17917"/>
    </source>
</evidence>
<reference evidence="8 9" key="2">
    <citation type="submission" date="2018-11" db="EMBL/GenBank/DDBJ databases">
        <authorList>
            <consortium name="Pathogen Informatics"/>
        </authorList>
    </citation>
    <scope>NUCLEOTIDE SEQUENCE [LARGE SCALE GENOMIC DNA]</scope>
    <source>
        <strain evidence="8 9">Egypt</strain>
    </source>
</reference>
<protein>
    <submittedName>
        <fullName evidence="10">RT_RNaseH domain-containing protein</fullName>
    </submittedName>
</protein>
<evidence type="ECO:0000256" key="2">
    <source>
        <dbReference type="ARBA" id="ARBA00022695"/>
    </source>
</evidence>
<organism evidence="10">
    <name type="scientific">Echinostoma caproni</name>
    <dbReference type="NCBI Taxonomy" id="27848"/>
    <lineage>
        <taxon>Eukaryota</taxon>
        <taxon>Metazoa</taxon>
        <taxon>Spiralia</taxon>
        <taxon>Lophotrochozoa</taxon>
        <taxon>Platyhelminthes</taxon>
        <taxon>Trematoda</taxon>
        <taxon>Digenea</taxon>
        <taxon>Plagiorchiida</taxon>
        <taxon>Echinostomata</taxon>
        <taxon>Echinostomatoidea</taxon>
        <taxon>Echinostomatidae</taxon>
        <taxon>Echinostoma</taxon>
    </lineage>
</organism>
<evidence type="ECO:0000313" key="9">
    <source>
        <dbReference type="Proteomes" id="UP000272942"/>
    </source>
</evidence>